<sequence>MTSASERSIRRRTCIATGRKLPDRELLRVVADGTVPGVVLADPTRSLPGRGAWITPTWDALKLAEERRAFSRALRLSAPADVGHVHKYLAEKAKDPTEVRKTEH</sequence>
<dbReference type="AlphaFoldDB" id="A0AAW5HRH2"/>
<dbReference type="RefSeq" id="WP_071572529.1">
    <property type="nucleotide sequence ID" value="NZ_JAEUWV010000001.1"/>
</dbReference>
<dbReference type="PANTHER" id="PTHR34215">
    <property type="entry name" value="BLL0784 PROTEIN"/>
    <property type="match status" value="1"/>
</dbReference>
<dbReference type="InterPro" id="IPR007393">
    <property type="entry name" value="YlxR_dom"/>
</dbReference>
<name>A0AAW5HRH2_9CORY</name>
<dbReference type="InterPro" id="IPR035931">
    <property type="entry name" value="YlxR-like_sf"/>
</dbReference>
<dbReference type="PANTHER" id="PTHR34215:SF1">
    <property type="entry name" value="YLXR DOMAIN-CONTAINING PROTEIN"/>
    <property type="match status" value="1"/>
</dbReference>
<evidence type="ECO:0000313" key="3">
    <source>
        <dbReference type="Proteomes" id="UP001205920"/>
    </source>
</evidence>
<dbReference type="InterPro" id="IPR037465">
    <property type="entry name" value="YlxR"/>
</dbReference>
<dbReference type="SUPFAM" id="SSF64376">
    <property type="entry name" value="YlxR-like"/>
    <property type="match status" value="1"/>
</dbReference>
<organism evidence="2 3">
    <name type="scientific">Corynebacterium lipophilum</name>
    <dbReference type="NCBI Taxonomy" id="2804918"/>
    <lineage>
        <taxon>Bacteria</taxon>
        <taxon>Bacillati</taxon>
        <taxon>Actinomycetota</taxon>
        <taxon>Actinomycetes</taxon>
        <taxon>Mycobacteriales</taxon>
        <taxon>Corynebacteriaceae</taxon>
        <taxon>Corynebacterium</taxon>
    </lineage>
</organism>
<dbReference type="Gene3D" id="3.30.1230.10">
    <property type="entry name" value="YlxR-like"/>
    <property type="match status" value="1"/>
</dbReference>
<dbReference type="Proteomes" id="UP001205920">
    <property type="component" value="Unassembled WGS sequence"/>
</dbReference>
<feature type="domain" description="YlxR" evidence="1">
    <location>
        <begin position="12"/>
        <end position="82"/>
    </location>
</feature>
<proteinExistence type="predicted"/>
<accession>A0AAW5HRH2</accession>
<dbReference type="EMBL" id="JAEUWV010000001">
    <property type="protein sequence ID" value="MCO6393517.1"/>
    <property type="molecule type" value="Genomic_DNA"/>
</dbReference>
<dbReference type="Pfam" id="PF04296">
    <property type="entry name" value="YlxR"/>
    <property type="match status" value="1"/>
</dbReference>
<evidence type="ECO:0000313" key="2">
    <source>
        <dbReference type="EMBL" id="MCO6393517.1"/>
    </source>
</evidence>
<gene>
    <name evidence="2" type="ORF">JMN37_00735</name>
</gene>
<keyword evidence="3" id="KW-1185">Reference proteome</keyword>
<comment type="caution">
    <text evidence="2">The sequence shown here is derived from an EMBL/GenBank/DDBJ whole genome shotgun (WGS) entry which is preliminary data.</text>
</comment>
<evidence type="ECO:0000259" key="1">
    <source>
        <dbReference type="Pfam" id="PF04296"/>
    </source>
</evidence>
<protein>
    <submittedName>
        <fullName evidence="2">YlxR family protein</fullName>
    </submittedName>
</protein>
<reference evidence="2 3" key="1">
    <citation type="submission" date="2021-01" db="EMBL/GenBank/DDBJ databases">
        <title>Identification and Characterization of Corynebacterium sp.</title>
        <authorList>
            <person name="Luo Q."/>
            <person name="Qu P."/>
            <person name="Chen Q."/>
        </authorList>
    </citation>
    <scope>NUCLEOTIDE SEQUENCE [LARGE SCALE GENOMIC DNA]</scope>
    <source>
        <strain evidence="2 3">MC-18</strain>
    </source>
</reference>